<dbReference type="KEGG" id="cfus:CYFUS_007319"/>
<gene>
    <name evidence="3" type="ORF">CYFUS_007319</name>
</gene>
<evidence type="ECO:0000313" key="3">
    <source>
        <dbReference type="EMBL" id="ATB41843.1"/>
    </source>
</evidence>
<sequence length="206" mass="22296">MRDYSLLRPLLLLAIVSGPACTNGGKPTPGVADGLAEDAPASFPCVHFEALQRFLPEELEGLPRARDAGSTGRYGDVSVSEAERSYSRGEDREVKVRIVDTSLGDKLGQAILAAAEEARDREQNDPTAPIFWKDKEAVGFVRYDAARTLAEASLLVGNRYVVAVSSRGFPGTVEVRRVAHDIDLRGLARLEPSPGGEDARGKEHPW</sequence>
<feature type="region of interest" description="Disordered" evidence="1">
    <location>
        <begin position="65"/>
        <end position="85"/>
    </location>
</feature>
<evidence type="ECO:0000256" key="2">
    <source>
        <dbReference type="SAM" id="SignalP"/>
    </source>
</evidence>
<organism evidence="3 4">
    <name type="scientific">Cystobacter fuscus</name>
    <dbReference type="NCBI Taxonomy" id="43"/>
    <lineage>
        <taxon>Bacteria</taxon>
        <taxon>Pseudomonadati</taxon>
        <taxon>Myxococcota</taxon>
        <taxon>Myxococcia</taxon>
        <taxon>Myxococcales</taxon>
        <taxon>Cystobacterineae</taxon>
        <taxon>Archangiaceae</taxon>
        <taxon>Cystobacter</taxon>
    </lineage>
</organism>
<accession>A0A250JDY7</accession>
<dbReference type="AlphaFoldDB" id="A0A250JDY7"/>
<dbReference type="Proteomes" id="UP000217257">
    <property type="component" value="Chromosome"/>
</dbReference>
<proteinExistence type="predicted"/>
<keyword evidence="2" id="KW-0732">Signal</keyword>
<evidence type="ECO:0000256" key="1">
    <source>
        <dbReference type="SAM" id="MobiDB-lite"/>
    </source>
</evidence>
<name>A0A250JDY7_9BACT</name>
<dbReference type="EMBL" id="CP022098">
    <property type="protein sequence ID" value="ATB41843.1"/>
    <property type="molecule type" value="Genomic_DNA"/>
</dbReference>
<dbReference type="RefSeq" id="WP_198316267.1">
    <property type="nucleotide sequence ID" value="NZ_CP022098.1"/>
</dbReference>
<feature type="chain" id="PRO_5013259064" description="Lipoprotein" evidence="2">
    <location>
        <begin position="23"/>
        <end position="206"/>
    </location>
</feature>
<evidence type="ECO:0008006" key="5">
    <source>
        <dbReference type="Google" id="ProtNLM"/>
    </source>
</evidence>
<feature type="signal peptide" evidence="2">
    <location>
        <begin position="1"/>
        <end position="22"/>
    </location>
</feature>
<reference evidence="3 4" key="1">
    <citation type="submission" date="2017-06" db="EMBL/GenBank/DDBJ databases">
        <title>Sequencing and comparative analysis of myxobacterial genomes.</title>
        <authorList>
            <person name="Rupp O."/>
            <person name="Goesmann A."/>
            <person name="Sogaard-Andersen L."/>
        </authorList>
    </citation>
    <scope>NUCLEOTIDE SEQUENCE [LARGE SCALE GENOMIC DNA]</scope>
    <source>
        <strain evidence="3 4">DSM 52655</strain>
    </source>
</reference>
<protein>
    <recommendedName>
        <fullName evidence="5">Lipoprotein</fullName>
    </recommendedName>
</protein>
<evidence type="ECO:0000313" key="4">
    <source>
        <dbReference type="Proteomes" id="UP000217257"/>
    </source>
</evidence>